<gene>
    <name evidence="8" type="ORF">BEMITA_LOCUS1083</name>
</gene>
<comment type="subcellular location">
    <subcellularLocation>
        <location evidence="1">Membrane</location>
        <topology evidence="1">Multi-pass membrane protein</topology>
    </subcellularLocation>
</comment>
<evidence type="ECO:0000313" key="9">
    <source>
        <dbReference type="Proteomes" id="UP001152759"/>
    </source>
</evidence>
<accession>A0A9N9ZXD1</accession>
<dbReference type="PANTHER" id="PTHR11537">
    <property type="entry name" value="VOLTAGE-GATED POTASSIUM CHANNEL"/>
    <property type="match status" value="1"/>
</dbReference>
<proteinExistence type="predicted"/>
<dbReference type="InterPro" id="IPR003973">
    <property type="entry name" value="K_chnl_volt-dep_Kv2"/>
</dbReference>
<dbReference type="GO" id="GO:0005251">
    <property type="term" value="F:delayed rectifier potassium channel activity"/>
    <property type="evidence" value="ECO:0007669"/>
    <property type="project" value="TreeGrafter"/>
</dbReference>
<evidence type="ECO:0000256" key="7">
    <source>
        <dbReference type="ARBA" id="ARBA00023303"/>
    </source>
</evidence>
<keyword evidence="6" id="KW-0472">Membrane</keyword>
<dbReference type="EMBL" id="OU963862">
    <property type="protein sequence ID" value="CAH0381430.1"/>
    <property type="molecule type" value="Genomic_DNA"/>
</dbReference>
<dbReference type="PRINTS" id="PR01495">
    <property type="entry name" value="SHABCHANNEL"/>
</dbReference>
<keyword evidence="3" id="KW-0812">Transmembrane</keyword>
<evidence type="ECO:0000256" key="5">
    <source>
        <dbReference type="ARBA" id="ARBA00023065"/>
    </source>
</evidence>
<keyword evidence="9" id="KW-1185">Reference proteome</keyword>
<evidence type="ECO:0000313" key="8">
    <source>
        <dbReference type="EMBL" id="CAH0381430.1"/>
    </source>
</evidence>
<sequence>MMVEKSSSFRCSVAMSKDYWGVDELYLESCCQHKYHQRKEHVHEEMRKEAESLRQRDEEEFGEGQCSRYQQYLWDLLEKPTTSIAARVSYRTLCAVQLQS</sequence>
<evidence type="ECO:0000256" key="6">
    <source>
        <dbReference type="ARBA" id="ARBA00023136"/>
    </source>
</evidence>
<name>A0A9N9ZXD1_BEMTA</name>
<evidence type="ECO:0000256" key="2">
    <source>
        <dbReference type="ARBA" id="ARBA00022448"/>
    </source>
</evidence>
<keyword evidence="4" id="KW-1133">Transmembrane helix</keyword>
<dbReference type="Proteomes" id="UP001152759">
    <property type="component" value="Chromosome 1"/>
</dbReference>
<dbReference type="PANTHER" id="PTHR11537:SF254">
    <property type="entry name" value="POTASSIUM VOLTAGE-GATED CHANNEL PROTEIN SHAB"/>
    <property type="match status" value="1"/>
</dbReference>
<keyword evidence="5" id="KW-0406">Ion transport</keyword>
<dbReference type="InterPro" id="IPR028325">
    <property type="entry name" value="VG_K_chnl"/>
</dbReference>
<keyword evidence="7" id="KW-0407">Ion channel</keyword>
<dbReference type="AlphaFoldDB" id="A0A9N9ZXD1"/>
<evidence type="ECO:0000256" key="3">
    <source>
        <dbReference type="ARBA" id="ARBA00022692"/>
    </source>
</evidence>
<evidence type="ECO:0000256" key="1">
    <source>
        <dbReference type="ARBA" id="ARBA00004141"/>
    </source>
</evidence>
<dbReference type="GO" id="GO:0008076">
    <property type="term" value="C:voltage-gated potassium channel complex"/>
    <property type="evidence" value="ECO:0007669"/>
    <property type="project" value="InterPro"/>
</dbReference>
<organism evidence="8 9">
    <name type="scientific">Bemisia tabaci</name>
    <name type="common">Sweetpotato whitefly</name>
    <name type="synonym">Aleurodes tabaci</name>
    <dbReference type="NCBI Taxonomy" id="7038"/>
    <lineage>
        <taxon>Eukaryota</taxon>
        <taxon>Metazoa</taxon>
        <taxon>Ecdysozoa</taxon>
        <taxon>Arthropoda</taxon>
        <taxon>Hexapoda</taxon>
        <taxon>Insecta</taxon>
        <taxon>Pterygota</taxon>
        <taxon>Neoptera</taxon>
        <taxon>Paraneoptera</taxon>
        <taxon>Hemiptera</taxon>
        <taxon>Sternorrhyncha</taxon>
        <taxon>Aleyrodoidea</taxon>
        <taxon>Aleyrodidae</taxon>
        <taxon>Aleyrodinae</taxon>
        <taxon>Bemisia</taxon>
    </lineage>
</organism>
<reference evidence="8" key="1">
    <citation type="submission" date="2021-12" db="EMBL/GenBank/DDBJ databases">
        <authorList>
            <person name="King R."/>
        </authorList>
    </citation>
    <scope>NUCLEOTIDE SEQUENCE</scope>
</reference>
<evidence type="ECO:0000256" key="4">
    <source>
        <dbReference type="ARBA" id="ARBA00022989"/>
    </source>
</evidence>
<protein>
    <submittedName>
        <fullName evidence="8">Uncharacterized protein</fullName>
    </submittedName>
</protein>
<dbReference type="GO" id="GO:0001508">
    <property type="term" value="P:action potential"/>
    <property type="evidence" value="ECO:0007669"/>
    <property type="project" value="TreeGrafter"/>
</dbReference>
<keyword evidence="2" id="KW-0813">Transport</keyword>